<evidence type="ECO:0000313" key="11">
    <source>
        <dbReference type="Proteomes" id="UP000247620"/>
    </source>
</evidence>
<accession>A0A2V4HRP9</accession>
<evidence type="ECO:0000256" key="4">
    <source>
        <dbReference type="ARBA" id="ARBA00022475"/>
    </source>
</evidence>
<evidence type="ECO:0000256" key="7">
    <source>
        <dbReference type="ARBA" id="ARBA00022927"/>
    </source>
</evidence>
<dbReference type="Pfam" id="PF04612">
    <property type="entry name" value="T2SSM"/>
    <property type="match status" value="1"/>
</dbReference>
<dbReference type="RefSeq" id="WP_110701639.1">
    <property type="nucleotide sequence ID" value="NZ_QJRO01000011.1"/>
</dbReference>
<comment type="similarity">
    <text evidence="2">Belongs to the GSP M family.</text>
</comment>
<evidence type="ECO:0000256" key="6">
    <source>
        <dbReference type="ARBA" id="ARBA00022692"/>
    </source>
</evidence>
<dbReference type="InterPro" id="IPR007690">
    <property type="entry name" value="T2SS_GspM"/>
</dbReference>
<keyword evidence="9" id="KW-0472">Membrane</keyword>
<dbReference type="InterPro" id="IPR023229">
    <property type="entry name" value="T2SS_M_periplasmic_sf"/>
</dbReference>
<keyword evidence="6" id="KW-0812">Transmembrane</keyword>
<dbReference type="GO" id="GO:0015628">
    <property type="term" value="P:protein secretion by the type II secretion system"/>
    <property type="evidence" value="ECO:0007669"/>
    <property type="project" value="InterPro"/>
</dbReference>
<dbReference type="GO" id="GO:0005886">
    <property type="term" value="C:plasma membrane"/>
    <property type="evidence" value="ECO:0007669"/>
    <property type="project" value="UniProtKB-SubCell"/>
</dbReference>
<organism evidence="10 11">
    <name type="scientific">Pseudomonas soli</name>
    <dbReference type="NCBI Taxonomy" id="1306993"/>
    <lineage>
        <taxon>Bacteria</taxon>
        <taxon>Pseudomonadati</taxon>
        <taxon>Pseudomonadota</taxon>
        <taxon>Gammaproteobacteria</taxon>
        <taxon>Pseudomonadales</taxon>
        <taxon>Pseudomonadaceae</taxon>
        <taxon>Pseudomonas</taxon>
    </lineage>
</organism>
<comment type="caution">
    <text evidence="10">The sequence shown here is derived from an EMBL/GenBank/DDBJ whole genome shotgun (WGS) entry which is preliminary data.</text>
</comment>
<evidence type="ECO:0000313" key="10">
    <source>
        <dbReference type="EMBL" id="PYB79739.1"/>
    </source>
</evidence>
<evidence type="ECO:0000256" key="8">
    <source>
        <dbReference type="ARBA" id="ARBA00022989"/>
    </source>
</evidence>
<keyword evidence="5" id="KW-0997">Cell inner membrane</keyword>
<keyword evidence="4" id="KW-1003">Cell membrane</keyword>
<name>A0A2V4HRP9_9PSED</name>
<keyword evidence="7" id="KW-0653">Protein transport</keyword>
<evidence type="ECO:0000256" key="9">
    <source>
        <dbReference type="ARBA" id="ARBA00023136"/>
    </source>
</evidence>
<evidence type="ECO:0000256" key="3">
    <source>
        <dbReference type="ARBA" id="ARBA00022448"/>
    </source>
</evidence>
<reference evidence="10 11" key="1">
    <citation type="submission" date="2018-06" db="EMBL/GenBank/DDBJ databases">
        <title>Pseudomonas diversity within urban Lake Michigan freshwaters.</title>
        <authorList>
            <person name="Batrich M."/>
            <person name="Hatzopoulos T."/>
            <person name="Putonti C."/>
        </authorList>
    </citation>
    <scope>NUCLEOTIDE SEQUENCE [LARGE SCALE GENOMIC DNA]</scope>
    <source>
        <strain evidence="10 11">LBp-160603</strain>
    </source>
</reference>
<dbReference type="Proteomes" id="UP000247620">
    <property type="component" value="Unassembled WGS sequence"/>
</dbReference>
<keyword evidence="3" id="KW-0813">Transport</keyword>
<protein>
    <submittedName>
        <fullName evidence="10">General secretion pathway protein GspM</fullName>
    </submittedName>
</protein>
<dbReference type="AlphaFoldDB" id="A0A2V4HRP9"/>
<sequence>MSIKAHLGLLRGQGRQRWQALAARERRAVALAGGLLGALFCWQVLVLPALARIDHWQAETPKLRSQAQALDALLGERLAQRPADTAQALRQSLEQAGLLAQSQLDGEGDTWRLGWQRAPAEAAMAWLQAVPPRLGLGVGQLALRRDPTSGPGSPVTFSGTLRMTQAHGAKDPS</sequence>
<evidence type="ECO:0000256" key="2">
    <source>
        <dbReference type="ARBA" id="ARBA00010637"/>
    </source>
</evidence>
<comment type="subcellular location">
    <subcellularLocation>
        <location evidence="1">Cell inner membrane</location>
        <topology evidence="1">Single-pass membrane protein</topology>
    </subcellularLocation>
</comment>
<keyword evidence="8" id="KW-1133">Transmembrane helix</keyword>
<dbReference type="EMBL" id="QJRO01000011">
    <property type="protein sequence ID" value="PYB79739.1"/>
    <property type="molecule type" value="Genomic_DNA"/>
</dbReference>
<proteinExistence type="inferred from homology"/>
<gene>
    <name evidence="10" type="ORF">DMX07_16995</name>
</gene>
<dbReference type="GO" id="GO:0015627">
    <property type="term" value="C:type II protein secretion system complex"/>
    <property type="evidence" value="ECO:0007669"/>
    <property type="project" value="InterPro"/>
</dbReference>
<evidence type="ECO:0000256" key="1">
    <source>
        <dbReference type="ARBA" id="ARBA00004377"/>
    </source>
</evidence>
<evidence type="ECO:0000256" key="5">
    <source>
        <dbReference type="ARBA" id="ARBA00022519"/>
    </source>
</evidence>
<dbReference type="SUPFAM" id="SSF103054">
    <property type="entry name" value="General secretion pathway protein M, EpsM"/>
    <property type="match status" value="1"/>
</dbReference>